<evidence type="ECO:0000256" key="3">
    <source>
        <dbReference type="ARBA" id="ARBA00001946"/>
    </source>
</evidence>
<dbReference type="Proteomes" id="UP000482155">
    <property type="component" value="Unassembled WGS sequence"/>
</dbReference>
<dbReference type="Pfam" id="PF18081">
    <property type="entry name" value="FANC_SAP"/>
    <property type="match status" value="1"/>
</dbReference>
<evidence type="ECO:0000256" key="8">
    <source>
        <dbReference type="ARBA" id="ARBA00022801"/>
    </source>
</evidence>
<dbReference type="GO" id="GO:0004528">
    <property type="term" value="F:phosphodiesterase I activity"/>
    <property type="evidence" value="ECO:0007669"/>
    <property type="project" value="UniProtKB-EC"/>
</dbReference>
<gene>
    <name evidence="12" type="ORF">G3574_16005</name>
</gene>
<evidence type="ECO:0000256" key="6">
    <source>
        <dbReference type="ARBA" id="ARBA00022722"/>
    </source>
</evidence>
<keyword evidence="7" id="KW-0479">Metal-binding</keyword>
<dbReference type="Pfam" id="PF21315">
    <property type="entry name" value="FAN1_HTH"/>
    <property type="match status" value="1"/>
</dbReference>
<accession>A0A6B3SW46</accession>
<keyword evidence="8" id="KW-0378">Hydrolase</keyword>
<evidence type="ECO:0000313" key="13">
    <source>
        <dbReference type="Proteomes" id="UP000482155"/>
    </source>
</evidence>
<dbReference type="InterPro" id="IPR040603">
    <property type="entry name" value="FAN1_SAP_bact"/>
</dbReference>
<keyword evidence="9" id="KW-0460">Magnesium</keyword>
<dbReference type="InterPro" id="IPR033315">
    <property type="entry name" value="Fan1-like"/>
</dbReference>
<organism evidence="12 13">
    <name type="scientific">Noviherbaspirillum galbum</name>
    <dbReference type="NCBI Taxonomy" id="2709383"/>
    <lineage>
        <taxon>Bacteria</taxon>
        <taxon>Pseudomonadati</taxon>
        <taxon>Pseudomonadota</taxon>
        <taxon>Betaproteobacteria</taxon>
        <taxon>Burkholderiales</taxon>
        <taxon>Oxalobacteraceae</taxon>
        <taxon>Noviherbaspirillum</taxon>
    </lineage>
</organism>
<evidence type="ECO:0000313" key="12">
    <source>
        <dbReference type="EMBL" id="NEX62592.1"/>
    </source>
</evidence>
<keyword evidence="6" id="KW-0540">Nuclease</keyword>
<reference evidence="12 13" key="1">
    <citation type="submission" date="2020-02" db="EMBL/GenBank/DDBJ databases">
        <authorList>
            <person name="Kim M.K."/>
        </authorList>
    </citation>
    <scope>NUCLEOTIDE SEQUENCE [LARGE SCALE GENOMIC DNA]</scope>
    <source>
        <strain evidence="12 13">17J57-3</strain>
    </source>
</reference>
<evidence type="ECO:0000256" key="9">
    <source>
        <dbReference type="ARBA" id="ARBA00022842"/>
    </source>
</evidence>
<keyword evidence="10" id="KW-0464">Manganese</keyword>
<dbReference type="Gene3D" id="3.40.1350.10">
    <property type="match status" value="1"/>
</dbReference>
<name>A0A6B3SW46_9BURK</name>
<evidence type="ECO:0000256" key="7">
    <source>
        <dbReference type="ARBA" id="ARBA00022723"/>
    </source>
</evidence>
<dbReference type="EC" id="3.1.4.1" evidence="5"/>
<sequence>MPQVLDNPLYYLDNFDRVIAWVGTRYAHLLDDLERQTLGHIAGLPQPSRALLVRMIMRKGPYFRESKLAYDEIGCTRSAVAPLVKHGWVDDRPPLDMDGLFTLLTKAEILSAFPLDNAARSLKKADLLDLLRAARPQPNPFDAWLPASEDRVYQVRIGPLCDRLKLLFFGNCRQDWTDFVLSDLGIFRYEQVELSTASHAFQAREDVDVYLQLQALRERYDVDGDADAIMADIPADALANPWLESRRSRLLFQLGQGYEQSGRFEDALAVYAQCRYAGARLRMIRVLEKLDRTCMAHDLASIAERAPENEAERQQLERILPRLHRKLGLPKPEAQARGEIPLLALALPQPDAPYSVERVVARHLAEEASPVLYVENTLMTSLFGLLFWDAIFAPVPGAFFHPFQSGPADLYHPDFHTRRELALADCMAQLESDAYAATIRERFSAKADLQSPFVVWPVLSAELIDMALSCIPAAHLKSIFSRILLDLRSNRAGFPDLIQFWPGDRQYRMIEVKAPNDRLQDNQIRWIQYCLAHDIPVSVCHVQWLADDGHHGAAVCAENPDAASQATGQAT</sequence>
<comment type="catalytic activity">
    <reaction evidence="1">
        <text>Hydrolytically removes 5'-nucleotides successively from the 3'-hydroxy termini of 3'-hydroxy-terminated oligonucleotides.</text>
        <dbReference type="EC" id="3.1.4.1"/>
    </reaction>
</comment>
<feature type="domain" description="VRR-NUC" evidence="11">
    <location>
        <begin position="430"/>
        <end position="544"/>
    </location>
</feature>
<keyword evidence="13" id="KW-1185">Reference proteome</keyword>
<dbReference type="AlphaFoldDB" id="A0A6B3SW46"/>
<dbReference type="RefSeq" id="WP_163965109.1">
    <property type="nucleotide sequence ID" value="NZ_JAAIVB010000052.1"/>
</dbReference>
<dbReference type="EMBL" id="JAAIVB010000052">
    <property type="protein sequence ID" value="NEX62592.1"/>
    <property type="molecule type" value="Genomic_DNA"/>
</dbReference>
<evidence type="ECO:0000256" key="5">
    <source>
        <dbReference type="ARBA" id="ARBA00012029"/>
    </source>
</evidence>
<dbReference type="InterPro" id="IPR014883">
    <property type="entry name" value="VRR_NUC"/>
</dbReference>
<dbReference type="PANTHER" id="PTHR15749">
    <property type="entry name" value="FANCONI-ASSOCIATED NUCLEASE 1"/>
    <property type="match status" value="1"/>
</dbReference>
<evidence type="ECO:0000256" key="2">
    <source>
        <dbReference type="ARBA" id="ARBA00001936"/>
    </source>
</evidence>
<dbReference type="SMART" id="SM00990">
    <property type="entry name" value="VRR_NUC"/>
    <property type="match status" value="1"/>
</dbReference>
<dbReference type="GO" id="GO:0003676">
    <property type="term" value="F:nucleic acid binding"/>
    <property type="evidence" value="ECO:0007669"/>
    <property type="project" value="InterPro"/>
</dbReference>
<dbReference type="PANTHER" id="PTHR15749:SF4">
    <property type="entry name" value="FANCONI-ASSOCIATED NUCLEASE 1"/>
    <property type="match status" value="1"/>
</dbReference>
<comment type="cofactor">
    <cofactor evidence="2">
        <name>Mn(2+)</name>
        <dbReference type="ChEBI" id="CHEBI:29035"/>
    </cofactor>
</comment>
<evidence type="ECO:0000256" key="4">
    <source>
        <dbReference type="ARBA" id="ARBA00005533"/>
    </source>
</evidence>
<comment type="cofactor">
    <cofactor evidence="3">
        <name>Mg(2+)</name>
        <dbReference type="ChEBI" id="CHEBI:18420"/>
    </cofactor>
</comment>
<comment type="similarity">
    <text evidence="4">Belongs to the FAN1 family.</text>
</comment>
<evidence type="ECO:0000259" key="11">
    <source>
        <dbReference type="SMART" id="SM00990"/>
    </source>
</evidence>
<evidence type="ECO:0000256" key="1">
    <source>
        <dbReference type="ARBA" id="ARBA00000983"/>
    </source>
</evidence>
<proteinExistence type="inferred from homology"/>
<dbReference type="InterPro" id="IPR049125">
    <property type="entry name" value="FAN1-like_WH"/>
</dbReference>
<dbReference type="GO" id="GO:0046872">
    <property type="term" value="F:metal ion binding"/>
    <property type="evidence" value="ECO:0007669"/>
    <property type="project" value="UniProtKB-KW"/>
</dbReference>
<dbReference type="InterPro" id="IPR011856">
    <property type="entry name" value="tRNA_endonuc-like_dom_sf"/>
</dbReference>
<evidence type="ECO:0000256" key="10">
    <source>
        <dbReference type="ARBA" id="ARBA00023211"/>
    </source>
</evidence>
<dbReference type="Pfam" id="PF08774">
    <property type="entry name" value="VRR_NUC"/>
    <property type="match status" value="1"/>
</dbReference>
<comment type="caution">
    <text evidence="12">The sequence shown here is derived from an EMBL/GenBank/DDBJ whole genome shotgun (WGS) entry which is preliminary data.</text>
</comment>
<protein>
    <recommendedName>
        <fullName evidence="5">phosphodiesterase I</fullName>
        <ecNumber evidence="5">3.1.4.1</ecNumber>
    </recommendedName>
</protein>
<dbReference type="GO" id="GO:0036297">
    <property type="term" value="P:interstrand cross-link repair"/>
    <property type="evidence" value="ECO:0007669"/>
    <property type="project" value="InterPro"/>
</dbReference>